<name>A0ABW1K810_9ACTN</name>
<dbReference type="RefSeq" id="WP_377421996.1">
    <property type="nucleotide sequence ID" value="NZ_JBHSPR010000010.1"/>
</dbReference>
<dbReference type="Gene3D" id="3.40.630.30">
    <property type="match status" value="1"/>
</dbReference>
<reference evidence="3" key="1">
    <citation type="journal article" date="2019" name="Int. J. Syst. Evol. Microbiol.">
        <title>The Global Catalogue of Microorganisms (GCM) 10K type strain sequencing project: providing services to taxonomists for standard genome sequencing and annotation.</title>
        <authorList>
            <consortium name="The Broad Institute Genomics Platform"/>
            <consortium name="The Broad Institute Genome Sequencing Center for Infectious Disease"/>
            <person name="Wu L."/>
            <person name="Ma J."/>
        </authorList>
    </citation>
    <scope>NUCLEOTIDE SEQUENCE [LARGE SCALE GENOMIC DNA]</scope>
    <source>
        <strain evidence="3">ZS-35-S2</strain>
    </source>
</reference>
<sequence>MRIGYSAMGRLMPYAADLAATREGTYSVPELVMAWGRGWAVSRGTSAPVGVSGGFRVDVGLPGHRVRHVLHTYDAGSLGRLGRELTDPGTWIKASGDPDEFRAALPDGWTVDTAGYLMTVWFREGAVEPRSGYTIRVDTEPDTGVVVATVLDGARETAASGRLAPAGEFGIVDKVETEPAHRRRGLGTVVIRTLADRAAAGGMRTGILVATDDGRALYRSLGWTVRSDVPGAYRPETSGPGLRR</sequence>
<protein>
    <submittedName>
        <fullName evidence="2">GNAT family N-acetyltransferase</fullName>
    </submittedName>
</protein>
<accession>A0ABW1K810</accession>
<organism evidence="2 3">
    <name type="scientific">Plantactinospora solaniradicis</name>
    <dbReference type="NCBI Taxonomy" id="1723736"/>
    <lineage>
        <taxon>Bacteria</taxon>
        <taxon>Bacillati</taxon>
        <taxon>Actinomycetota</taxon>
        <taxon>Actinomycetes</taxon>
        <taxon>Micromonosporales</taxon>
        <taxon>Micromonosporaceae</taxon>
        <taxon>Plantactinospora</taxon>
    </lineage>
</organism>
<dbReference type="PROSITE" id="PS51186">
    <property type="entry name" value="GNAT"/>
    <property type="match status" value="1"/>
</dbReference>
<evidence type="ECO:0000259" key="1">
    <source>
        <dbReference type="PROSITE" id="PS51186"/>
    </source>
</evidence>
<evidence type="ECO:0000313" key="3">
    <source>
        <dbReference type="Proteomes" id="UP001596203"/>
    </source>
</evidence>
<comment type="caution">
    <text evidence="2">The sequence shown here is derived from an EMBL/GenBank/DDBJ whole genome shotgun (WGS) entry which is preliminary data.</text>
</comment>
<dbReference type="InterPro" id="IPR013653">
    <property type="entry name" value="GCN5-like_dom"/>
</dbReference>
<dbReference type="InterPro" id="IPR000182">
    <property type="entry name" value="GNAT_dom"/>
</dbReference>
<gene>
    <name evidence="2" type="ORF">ACFP2T_15545</name>
</gene>
<dbReference type="Proteomes" id="UP001596203">
    <property type="component" value="Unassembled WGS sequence"/>
</dbReference>
<dbReference type="SUPFAM" id="SSF55729">
    <property type="entry name" value="Acyl-CoA N-acyltransferases (Nat)"/>
    <property type="match status" value="1"/>
</dbReference>
<feature type="domain" description="N-acetyltransferase" evidence="1">
    <location>
        <begin position="99"/>
        <end position="244"/>
    </location>
</feature>
<dbReference type="Pfam" id="PF08445">
    <property type="entry name" value="FR47"/>
    <property type="match status" value="1"/>
</dbReference>
<keyword evidence="3" id="KW-1185">Reference proteome</keyword>
<evidence type="ECO:0000313" key="2">
    <source>
        <dbReference type="EMBL" id="MFC6017615.1"/>
    </source>
</evidence>
<dbReference type="InterPro" id="IPR016181">
    <property type="entry name" value="Acyl_CoA_acyltransferase"/>
</dbReference>
<dbReference type="EMBL" id="JBHSPR010000010">
    <property type="protein sequence ID" value="MFC6017615.1"/>
    <property type="molecule type" value="Genomic_DNA"/>
</dbReference>
<proteinExistence type="predicted"/>